<evidence type="ECO:0000256" key="3">
    <source>
        <dbReference type="ARBA" id="ARBA00023125"/>
    </source>
</evidence>
<dbReference type="Gene3D" id="3.40.190.290">
    <property type="match status" value="1"/>
</dbReference>
<comment type="similarity">
    <text evidence="1">Belongs to the LysR transcriptional regulatory family.</text>
</comment>
<keyword evidence="4" id="KW-0804">Transcription</keyword>
<dbReference type="InterPro" id="IPR005119">
    <property type="entry name" value="LysR_subst-bd"/>
</dbReference>
<dbReference type="PANTHER" id="PTHR30419">
    <property type="entry name" value="HTH-TYPE TRANSCRIPTIONAL REGULATOR YBHD"/>
    <property type="match status" value="1"/>
</dbReference>
<dbReference type="PRINTS" id="PR00039">
    <property type="entry name" value="HTHLYSR"/>
</dbReference>
<protein>
    <submittedName>
        <fullName evidence="6">LysR family transcriptional regulator</fullName>
    </submittedName>
</protein>
<dbReference type="Proteomes" id="UP000639859">
    <property type="component" value="Unassembled WGS sequence"/>
</dbReference>
<dbReference type="InterPro" id="IPR036388">
    <property type="entry name" value="WH-like_DNA-bd_sf"/>
</dbReference>
<sequence length="302" mass="33137">MFDRAAIYFDEVARRGSVRKAAERLHIAPSAVDRQILQLEERIGAPLFERLPQGLRMTAAGEMLVEAVRRWRRDFGRVQSQIKDLQGLYRGEVSLALVEGAVDFITDALCAFRARYPGIQYRMQVCGSQAVDDLVLSGEFDLGLTFNPPKTHALRAERSLIYQIGAVVPAGHPLADKDEVSFADCDEWGVVAPDDSISIRPILEGCWQAAMGEPLRHNATANSITLVKAMVRSGIGVGVLTRLNILSELRAGEFVYVPFSHPKIPLSVLSLVVQSGRALSVAASAFLQELDAAMQHEDEPSV</sequence>
<dbReference type="PROSITE" id="PS50931">
    <property type="entry name" value="HTH_LYSR"/>
    <property type="match status" value="1"/>
</dbReference>
<dbReference type="Pfam" id="PF00126">
    <property type="entry name" value="HTH_1"/>
    <property type="match status" value="1"/>
</dbReference>
<keyword evidence="3" id="KW-0238">DNA-binding</keyword>
<evidence type="ECO:0000256" key="1">
    <source>
        <dbReference type="ARBA" id="ARBA00009437"/>
    </source>
</evidence>
<dbReference type="PANTHER" id="PTHR30419:SF8">
    <property type="entry name" value="NITROGEN ASSIMILATION TRANSCRIPTIONAL ACTIVATOR-RELATED"/>
    <property type="match status" value="1"/>
</dbReference>
<dbReference type="EMBL" id="JADWOX010000011">
    <property type="protein sequence ID" value="MBI1685147.1"/>
    <property type="molecule type" value="Genomic_DNA"/>
</dbReference>
<dbReference type="InterPro" id="IPR000847">
    <property type="entry name" value="LysR_HTH_N"/>
</dbReference>
<gene>
    <name evidence="6" type="ORF">I4Q42_15860</name>
</gene>
<evidence type="ECO:0000313" key="7">
    <source>
        <dbReference type="Proteomes" id="UP000639859"/>
    </source>
</evidence>
<name>A0ABS0T2R4_9CAUL</name>
<organism evidence="6 7">
    <name type="scientific">Caulobacter hibisci</name>
    <dbReference type="NCBI Taxonomy" id="2035993"/>
    <lineage>
        <taxon>Bacteria</taxon>
        <taxon>Pseudomonadati</taxon>
        <taxon>Pseudomonadota</taxon>
        <taxon>Alphaproteobacteria</taxon>
        <taxon>Caulobacterales</taxon>
        <taxon>Caulobacteraceae</taxon>
        <taxon>Caulobacter</taxon>
    </lineage>
</organism>
<dbReference type="InterPro" id="IPR036390">
    <property type="entry name" value="WH_DNA-bd_sf"/>
</dbReference>
<dbReference type="SUPFAM" id="SSF53850">
    <property type="entry name" value="Periplasmic binding protein-like II"/>
    <property type="match status" value="1"/>
</dbReference>
<dbReference type="RefSeq" id="WP_198577058.1">
    <property type="nucleotide sequence ID" value="NZ_JADWOX010000011.1"/>
</dbReference>
<reference evidence="6 7" key="1">
    <citation type="submission" date="2020-11" db="EMBL/GenBank/DDBJ databases">
        <title>genome sequence of strain KACC 18849.</title>
        <authorList>
            <person name="Gao J."/>
            <person name="Zhang X."/>
        </authorList>
    </citation>
    <scope>NUCLEOTIDE SEQUENCE [LARGE SCALE GENOMIC DNA]</scope>
    <source>
        <strain evidence="6 7">KACC 18849</strain>
    </source>
</reference>
<feature type="domain" description="HTH lysR-type" evidence="5">
    <location>
        <begin position="1"/>
        <end position="58"/>
    </location>
</feature>
<dbReference type="SUPFAM" id="SSF46785">
    <property type="entry name" value="Winged helix' DNA-binding domain"/>
    <property type="match status" value="1"/>
</dbReference>
<evidence type="ECO:0000313" key="6">
    <source>
        <dbReference type="EMBL" id="MBI1685147.1"/>
    </source>
</evidence>
<dbReference type="Gene3D" id="1.10.10.10">
    <property type="entry name" value="Winged helix-like DNA-binding domain superfamily/Winged helix DNA-binding domain"/>
    <property type="match status" value="1"/>
</dbReference>
<evidence type="ECO:0000256" key="2">
    <source>
        <dbReference type="ARBA" id="ARBA00023015"/>
    </source>
</evidence>
<comment type="caution">
    <text evidence="6">The sequence shown here is derived from an EMBL/GenBank/DDBJ whole genome shotgun (WGS) entry which is preliminary data.</text>
</comment>
<keyword evidence="2" id="KW-0805">Transcription regulation</keyword>
<dbReference type="InterPro" id="IPR050950">
    <property type="entry name" value="HTH-type_LysR_regulators"/>
</dbReference>
<evidence type="ECO:0000256" key="4">
    <source>
        <dbReference type="ARBA" id="ARBA00023163"/>
    </source>
</evidence>
<evidence type="ECO:0000259" key="5">
    <source>
        <dbReference type="PROSITE" id="PS50931"/>
    </source>
</evidence>
<keyword evidence="7" id="KW-1185">Reference proteome</keyword>
<dbReference type="Pfam" id="PF03466">
    <property type="entry name" value="LysR_substrate"/>
    <property type="match status" value="1"/>
</dbReference>
<accession>A0ABS0T2R4</accession>
<proteinExistence type="inferred from homology"/>